<reference evidence="2" key="1">
    <citation type="journal article" date="2023" name="Mol. Phylogenet. Evol.">
        <title>Genome-scale phylogeny and comparative genomics of the fungal order Sordariales.</title>
        <authorList>
            <person name="Hensen N."/>
            <person name="Bonometti L."/>
            <person name="Westerberg I."/>
            <person name="Brannstrom I.O."/>
            <person name="Guillou S."/>
            <person name="Cros-Aarteil S."/>
            <person name="Calhoun S."/>
            <person name="Haridas S."/>
            <person name="Kuo A."/>
            <person name="Mondo S."/>
            <person name="Pangilinan J."/>
            <person name="Riley R."/>
            <person name="LaButti K."/>
            <person name="Andreopoulos B."/>
            <person name="Lipzen A."/>
            <person name="Chen C."/>
            <person name="Yan M."/>
            <person name="Daum C."/>
            <person name="Ng V."/>
            <person name="Clum A."/>
            <person name="Steindorff A."/>
            <person name="Ohm R.A."/>
            <person name="Martin F."/>
            <person name="Silar P."/>
            <person name="Natvig D.O."/>
            <person name="Lalanne C."/>
            <person name="Gautier V."/>
            <person name="Ament-Velasquez S.L."/>
            <person name="Kruys A."/>
            <person name="Hutchinson M.I."/>
            <person name="Powell A.J."/>
            <person name="Barry K."/>
            <person name="Miller A.N."/>
            <person name="Grigoriev I.V."/>
            <person name="Debuchy R."/>
            <person name="Gladieux P."/>
            <person name="Hiltunen Thoren M."/>
            <person name="Johannesson H."/>
        </authorList>
    </citation>
    <scope>NUCLEOTIDE SEQUENCE</scope>
    <source>
        <strain evidence="2">CBS 538.74</strain>
    </source>
</reference>
<comment type="caution">
    <text evidence="2">The sequence shown here is derived from an EMBL/GenBank/DDBJ whole genome shotgun (WGS) entry which is preliminary data.</text>
</comment>
<keyword evidence="3" id="KW-1185">Reference proteome</keyword>
<feature type="region of interest" description="Disordered" evidence="1">
    <location>
        <begin position="158"/>
        <end position="202"/>
    </location>
</feature>
<sequence>MPKNQYGPADKAAVWGEDVDQNRSNPRPKAISDVIVHFWKKDSMDRREALAMFDNGNRFGPLIALGTALRLGFRLRDFADNSRVLQGIGGVEIITAGSIKVRYYLDDDHDRLHETDFHVLENLAGDYEANLPTEDIVEDPNVVPLVAITVAKKRAPTEEELKSLEDRIREAEKAADRAEKERETRKAAEKDKRAKGKGKATA</sequence>
<evidence type="ECO:0000313" key="2">
    <source>
        <dbReference type="EMBL" id="KAK4150396.1"/>
    </source>
</evidence>
<dbReference type="EMBL" id="MU857074">
    <property type="protein sequence ID" value="KAK4150396.1"/>
    <property type="molecule type" value="Genomic_DNA"/>
</dbReference>
<organism evidence="2 3">
    <name type="scientific">Chaetomidium leptoderma</name>
    <dbReference type="NCBI Taxonomy" id="669021"/>
    <lineage>
        <taxon>Eukaryota</taxon>
        <taxon>Fungi</taxon>
        <taxon>Dikarya</taxon>
        <taxon>Ascomycota</taxon>
        <taxon>Pezizomycotina</taxon>
        <taxon>Sordariomycetes</taxon>
        <taxon>Sordariomycetidae</taxon>
        <taxon>Sordariales</taxon>
        <taxon>Chaetomiaceae</taxon>
        <taxon>Chaetomidium</taxon>
    </lineage>
</organism>
<feature type="compositionally biased region" description="Basic and acidic residues" evidence="1">
    <location>
        <begin position="158"/>
        <end position="192"/>
    </location>
</feature>
<evidence type="ECO:0000256" key="1">
    <source>
        <dbReference type="SAM" id="MobiDB-lite"/>
    </source>
</evidence>
<evidence type="ECO:0000313" key="3">
    <source>
        <dbReference type="Proteomes" id="UP001302745"/>
    </source>
</evidence>
<proteinExistence type="predicted"/>
<dbReference type="AlphaFoldDB" id="A0AAN6ZVI5"/>
<feature type="compositionally biased region" description="Basic residues" evidence="1">
    <location>
        <begin position="193"/>
        <end position="202"/>
    </location>
</feature>
<feature type="region of interest" description="Disordered" evidence="1">
    <location>
        <begin position="1"/>
        <end position="26"/>
    </location>
</feature>
<dbReference type="Proteomes" id="UP001302745">
    <property type="component" value="Unassembled WGS sequence"/>
</dbReference>
<protein>
    <submittedName>
        <fullName evidence="2">Uncharacterized protein</fullName>
    </submittedName>
</protein>
<accession>A0AAN6ZVI5</accession>
<gene>
    <name evidence="2" type="ORF">C8A00DRAFT_36992</name>
</gene>
<reference evidence="2" key="2">
    <citation type="submission" date="2023-05" db="EMBL/GenBank/DDBJ databases">
        <authorList>
            <consortium name="Lawrence Berkeley National Laboratory"/>
            <person name="Steindorff A."/>
            <person name="Hensen N."/>
            <person name="Bonometti L."/>
            <person name="Westerberg I."/>
            <person name="Brannstrom I.O."/>
            <person name="Guillou S."/>
            <person name="Cros-Aarteil S."/>
            <person name="Calhoun S."/>
            <person name="Haridas S."/>
            <person name="Kuo A."/>
            <person name="Mondo S."/>
            <person name="Pangilinan J."/>
            <person name="Riley R."/>
            <person name="Labutti K."/>
            <person name="Andreopoulos B."/>
            <person name="Lipzen A."/>
            <person name="Chen C."/>
            <person name="Yanf M."/>
            <person name="Daum C."/>
            <person name="Ng V."/>
            <person name="Clum A."/>
            <person name="Ohm R."/>
            <person name="Martin F."/>
            <person name="Silar P."/>
            <person name="Natvig D."/>
            <person name="Lalanne C."/>
            <person name="Gautier V."/>
            <person name="Ament-Velasquez S.L."/>
            <person name="Kruys A."/>
            <person name="Hutchinson M.I."/>
            <person name="Powell A.J."/>
            <person name="Barry K."/>
            <person name="Miller A.N."/>
            <person name="Grigoriev I.V."/>
            <person name="Debuchy R."/>
            <person name="Gladieux P."/>
            <person name="Thoren M.H."/>
            <person name="Johannesson H."/>
        </authorList>
    </citation>
    <scope>NUCLEOTIDE SEQUENCE</scope>
    <source>
        <strain evidence="2">CBS 538.74</strain>
    </source>
</reference>
<name>A0AAN6ZVI5_9PEZI</name>